<keyword evidence="2 4" id="KW-0560">Oxidoreductase</keyword>
<dbReference type="InterPro" id="IPR033524">
    <property type="entry name" value="Glu/Leu/Phe/Val_DH_AS"/>
</dbReference>
<dbReference type="Pfam" id="PF23147">
    <property type="entry name" value="GDH2_N"/>
    <property type="match status" value="1"/>
</dbReference>
<dbReference type="Pfam" id="PF00208">
    <property type="entry name" value="ELFV_dehydrog"/>
    <property type="match status" value="1"/>
</dbReference>
<dbReference type="EMBL" id="MU853402">
    <property type="protein sequence ID" value="KAK4137240.1"/>
    <property type="molecule type" value="Genomic_DNA"/>
</dbReference>
<feature type="domain" description="Glutamate/phenylalanine/leucine/valine/L-tryptophan dehydrogenase C-terminal" evidence="5">
    <location>
        <begin position="731"/>
        <end position="995"/>
    </location>
</feature>
<accession>A0AAN6ZFI4</accession>
<evidence type="ECO:0000256" key="3">
    <source>
        <dbReference type="ARBA" id="ARBA00023027"/>
    </source>
</evidence>
<dbReference type="GO" id="GO:0005739">
    <property type="term" value="C:mitochondrion"/>
    <property type="evidence" value="ECO:0007669"/>
    <property type="project" value="UniProtKB-UniRule"/>
</dbReference>
<dbReference type="GO" id="GO:0006538">
    <property type="term" value="P:L-glutamate catabolic process"/>
    <property type="evidence" value="ECO:0007669"/>
    <property type="project" value="UniProtKB-UniRule"/>
</dbReference>
<comment type="caution">
    <text evidence="6">The sequence shown here is derived from an EMBL/GenBank/DDBJ whole genome shotgun (WGS) entry which is preliminary data.</text>
</comment>
<dbReference type="Proteomes" id="UP001304895">
    <property type="component" value="Unassembled WGS sequence"/>
</dbReference>
<dbReference type="PIRSF" id="PIRSF000184">
    <property type="entry name" value="GDH_NAD"/>
    <property type="match status" value="1"/>
</dbReference>
<dbReference type="InterPro" id="IPR056365">
    <property type="entry name" value="NAD-GDH_2nd"/>
</dbReference>
<sequence>MAALAAQPSPVDPIGAERRVSGLTVSTDFAISSFPDYVDPFTSDKTVMDSSAIPSAASRLVEKIKGEEAGRHPSPQPTHVSYMPKLNGNGHRVLRSSTVGYSAPEFKGKLEQMKLVKAYITKCAWIPEALADGQIAWFYNELGIDDVYFQAENPEVIANHIMSLYAAKVAAFSREDKREEIRLDMEAADHAIYIDTSEPGTNAMAGPRYEHRLEAKYLDGTDTTKRFRVETFRSPGSIGDDSKAALRCYFVYQCEFVEPNADPKETRLEVISDRMFLAKATKNTKQTYQEIIEMTVSRNGPVIEVYDIENSREKRLVVAFRQRTARGLFSALSDLYHYYGVTSSRKYVEQFSNGITVMSIYLKPAANLDSKYPPIEESIHQITKEVSLLYCIPQTKFHTMFASGELSLQETVYAHCVWVFVQHFLNRLGSEYVSLVAALDPQNNDHAEILSKMKKRLRTETFTPDYIFEIIRSHPGLIRALYTSFASVHLKVGCDFDPDCVGPTFGAEVLSDAKLKDKITKDVSNEHEEMVMTAFRVFNNAVLKTNYFTPTKVALSFRLDPSFLPEIEYPTRLYGMFLVITSESRGFHLRFKDISRGGIRIVKSRNKEAYSINARNLFDENYGLASTQQRKNKDIPEGGSKGVILLDPRQQDKAHEAFEKYIDSILDLLLKAETPGIKNPIVDLYGKEEIIFMGPDENTAELVDWATEHARNRGAPWWKSFFTGKSPKLGGIPHDAYGMTTLSIREYVKGIYRKLDLDPSTVRKMQTGGPDGDLGSNEILLSNEKYTSVVDGSGVLVDPNGLDKEELRRLAKKRQMIIHYDLSKLSKDGYRVLCDDTNITLPTGETVNNGAAFRNTYHLRNTGLTDIFVPCGGRPESIDLVSVNKLIVDGKSTVPYMVEGANLFITQEAKLRLEQAGCILFKDASANKGGVTSSSLEVLASLSFDDEGFAKHMCHDAQGNAPEFYKAYVRSVQEKIQENARLEFEAIWRENEQTGVSRSILSDKLSQAITALDEQLQHSDLWENEMVRRSVLADALPNLLIEKIGLDTIIHRVPDSYLRAIFGSYLASRFVYEFGSAPSQFAFYDFMSKRMAHIKARI</sequence>
<keyword evidence="3 4" id="KW-0520">NAD</keyword>
<dbReference type="Gene3D" id="3.40.50.720">
    <property type="entry name" value="NAD(P)-binding Rossmann-like Domain"/>
    <property type="match status" value="1"/>
</dbReference>
<keyword evidence="7" id="KW-1185">Reference proteome</keyword>
<dbReference type="PROSITE" id="PS00074">
    <property type="entry name" value="GLFV_DEHYDROGENASE"/>
    <property type="match status" value="1"/>
</dbReference>
<dbReference type="SUPFAM" id="SSF51735">
    <property type="entry name" value="NAD(P)-binding Rossmann-fold domains"/>
    <property type="match status" value="1"/>
</dbReference>
<dbReference type="SUPFAM" id="SSF53223">
    <property type="entry name" value="Aminoacid dehydrogenase-like, N-terminal domain"/>
    <property type="match status" value="1"/>
</dbReference>
<dbReference type="PANTHER" id="PTHR11606:SF24">
    <property type="entry name" value="NAD-SPECIFIC GLUTAMATE DEHYDROGENASE"/>
    <property type="match status" value="1"/>
</dbReference>
<proteinExistence type="inferred from homology"/>
<dbReference type="InterPro" id="IPR046346">
    <property type="entry name" value="Aminoacid_DH-like_N_sf"/>
</dbReference>
<comment type="similarity">
    <text evidence="1 4">Belongs to the Glu/Leu/Phe/Val dehydrogenases family.</text>
</comment>
<dbReference type="InterPro" id="IPR036291">
    <property type="entry name" value="NAD(P)-bd_dom_sf"/>
</dbReference>
<protein>
    <recommendedName>
        <fullName evidence="4">NAD-specific glutamate dehydrogenase</fullName>
        <ecNumber evidence="4">1.4.1.2</ecNumber>
    </recommendedName>
</protein>
<dbReference type="Pfam" id="PF23152">
    <property type="entry name" value="GDH_2nd"/>
    <property type="match status" value="1"/>
</dbReference>
<comment type="function">
    <text evidence="4">NAD(+)-dependent glutamate dehydrogenase which degrades glutamate to ammonia and alpha-ketoglutarate.</text>
</comment>
<reference evidence="6" key="2">
    <citation type="submission" date="2023-05" db="EMBL/GenBank/DDBJ databases">
        <authorList>
            <consortium name="Lawrence Berkeley National Laboratory"/>
            <person name="Steindorff A."/>
            <person name="Hensen N."/>
            <person name="Bonometti L."/>
            <person name="Westerberg I."/>
            <person name="Brannstrom I.O."/>
            <person name="Guillou S."/>
            <person name="Cros-Aarteil S."/>
            <person name="Calhoun S."/>
            <person name="Haridas S."/>
            <person name="Kuo A."/>
            <person name="Mondo S."/>
            <person name="Pangilinan J."/>
            <person name="Riley R."/>
            <person name="Labutti K."/>
            <person name="Andreopoulos B."/>
            <person name="Lipzen A."/>
            <person name="Chen C."/>
            <person name="Yanf M."/>
            <person name="Daum C."/>
            <person name="Ng V."/>
            <person name="Clum A."/>
            <person name="Ohm R."/>
            <person name="Martin F."/>
            <person name="Silar P."/>
            <person name="Natvig D."/>
            <person name="Lalanne C."/>
            <person name="Gautier V."/>
            <person name="Ament-Velasquez S.L."/>
            <person name="Kruys A."/>
            <person name="Hutchinson M.I."/>
            <person name="Powell A.J."/>
            <person name="Barry K."/>
            <person name="Miller A.N."/>
            <person name="Grigoriev I.V."/>
            <person name="Debuchy R."/>
            <person name="Gladieux P."/>
            <person name="Thoren M.H."/>
            <person name="Johannesson H."/>
        </authorList>
    </citation>
    <scope>NUCLEOTIDE SEQUENCE</scope>
    <source>
        <strain evidence="6">CBS 123565</strain>
    </source>
</reference>
<evidence type="ECO:0000313" key="6">
    <source>
        <dbReference type="EMBL" id="KAK4137240.1"/>
    </source>
</evidence>
<dbReference type="GO" id="GO:0004352">
    <property type="term" value="F:glutamate dehydrogenase (NAD+) activity"/>
    <property type="evidence" value="ECO:0007669"/>
    <property type="project" value="UniProtKB-UniRule"/>
</dbReference>
<gene>
    <name evidence="6" type="ORF">BT67DRAFT_447104</name>
</gene>
<dbReference type="PANTHER" id="PTHR11606">
    <property type="entry name" value="GLUTAMATE DEHYDROGENASE"/>
    <property type="match status" value="1"/>
</dbReference>
<comment type="catalytic activity">
    <reaction evidence="4">
        <text>L-glutamate + NAD(+) + H2O = 2-oxoglutarate + NH4(+) + NADH + H(+)</text>
        <dbReference type="Rhea" id="RHEA:15133"/>
        <dbReference type="ChEBI" id="CHEBI:15377"/>
        <dbReference type="ChEBI" id="CHEBI:15378"/>
        <dbReference type="ChEBI" id="CHEBI:16810"/>
        <dbReference type="ChEBI" id="CHEBI:28938"/>
        <dbReference type="ChEBI" id="CHEBI:29985"/>
        <dbReference type="ChEBI" id="CHEBI:57540"/>
        <dbReference type="ChEBI" id="CHEBI:57945"/>
        <dbReference type="EC" id="1.4.1.2"/>
    </reaction>
</comment>
<evidence type="ECO:0000256" key="1">
    <source>
        <dbReference type="ARBA" id="ARBA00006382"/>
    </source>
</evidence>
<dbReference type="AlphaFoldDB" id="A0AAN6ZFI4"/>
<dbReference type="InterPro" id="IPR016210">
    <property type="entry name" value="NAD-GDH_euk"/>
</dbReference>
<dbReference type="SMART" id="SM00839">
    <property type="entry name" value="ELFV_dehydrog"/>
    <property type="match status" value="1"/>
</dbReference>
<reference evidence="6" key="1">
    <citation type="journal article" date="2023" name="Mol. Phylogenet. Evol.">
        <title>Genome-scale phylogeny and comparative genomics of the fungal order Sordariales.</title>
        <authorList>
            <person name="Hensen N."/>
            <person name="Bonometti L."/>
            <person name="Westerberg I."/>
            <person name="Brannstrom I.O."/>
            <person name="Guillou S."/>
            <person name="Cros-Aarteil S."/>
            <person name="Calhoun S."/>
            <person name="Haridas S."/>
            <person name="Kuo A."/>
            <person name="Mondo S."/>
            <person name="Pangilinan J."/>
            <person name="Riley R."/>
            <person name="LaButti K."/>
            <person name="Andreopoulos B."/>
            <person name="Lipzen A."/>
            <person name="Chen C."/>
            <person name="Yan M."/>
            <person name="Daum C."/>
            <person name="Ng V."/>
            <person name="Clum A."/>
            <person name="Steindorff A."/>
            <person name="Ohm R.A."/>
            <person name="Martin F."/>
            <person name="Silar P."/>
            <person name="Natvig D.O."/>
            <person name="Lalanne C."/>
            <person name="Gautier V."/>
            <person name="Ament-Velasquez S.L."/>
            <person name="Kruys A."/>
            <person name="Hutchinson M.I."/>
            <person name="Powell A.J."/>
            <person name="Barry K."/>
            <person name="Miller A.N."/>
            <person name="Grigoriev I.V."/>
            <person name="Debuchy R."/>
            <person name="Gladieux P."/>
            <person name="Hiltunen Thoren M."/>
            <person name="Johannesson H."/>
        </authorList>
    </citation>
    <scope>NUCLEOTIDE SEQUENCE</scope>
    <source>
        <strain evidence="6">CBS 123565</strain>
    </source>
</reference>
<name>A0AAN6ZFI4_9PEZI</name>
<evidence type="ECO:0000256" key="4">
    <source>
        <dbReference type="PIRNR" id="PIRNR000184"/>
    </source>
</evidence>
<dbReference type="InterPro" id="IPR006096">
    <property type="entry name" value="Glu/Leu/Phe/Val/Trp_DH_C"/>
</dbReference>
<evidence type="ECO:0000256" key="2">
    <source>
        <dbReference type="ARBA" id="ARBA00023002"/>
    </source>
</evidence>
<organism evidence="6 7">
    <name type="scientific">Trichocladium antarcticum</name>
    <dbReference type="NCBI Taxonomy" id="1450529"/>
    <lineage>
        <taxon>Eukaryota</taxon>
        <taxon>Fungi</taxon>
        <taxon>Dikarya</taxon>
        <taxon>Ascomycota</taxon>
        <taxon>Pezizomycotina</taxon>
        <taxon>Sordariomycetes</taxon>
        <taxon>Sordariomycetidae</taxon>
        <taxon>Sordariales</taxon>
        <taxon>Chaetomiaceae</taxon>
        <taxon>Trichocladium</taxon>
    </lineage>
</organism>
<evidence type="ECO:0000313" key="7">
    <source>
        <dbReference type="Proteomes" id="UP001304895"/>
    </source>
</evidence>
<dbReference type="EC" id="1.4.1.2" evidence="4"/>
<dbReference type="InterPro" id="IPR055480">
    <property type="entry name" value="NAD-GDH_N"/>
</dbReference>
<evidence type="ECO:0000259" key="5">
    <source>
        <dbReference type="SMART" id="SM00839"/>
    </source>
</evidence>